<proteinExistence type="predicted"/>
<dbReference type="PhylomeDB" id="A7SDM1"/>
<evidence type="ECO:0000256" key="5">
    <source>
        <dbReference type="ARBA" id="ARBA00023136"/>
    </source>
</evidence>
<keyword evidence="5 7" id="KW-0472">Membrane</keyword>
<evidence type="ECO:0000259" key="8">
    <source>
        <dbReference type="Pfam" id="PF12534"/>
    </source>
</evidence>
<dbReference type="HOGENOM" id="CLU_088806_0_0_1"/>
<reference evidence="9 10" key="1">
    <citation type="journal article" date="2007" name="Science">
        <title>Sea anemone genome reveals ancestral eumetazoan gene repertoire and genomic organization.</title>
        <authorList>
            <person name="Putnam N.H."/>
            <person name="Srivastava M."/>
            <person name="Hellsten U."/>
            <person name="Dirks B."/>
            <person name="Chapman J."/>
            <person name="Salamov A."/>
            <person name="Terry A."/>
            <person name="Shapiro H."/>
            <person name="Lindquist E."/>
            <person name="Kapitonov V.V."/>
            <person name="Jurka J."/>
            <person name="Genikhovich G."/>
            <person name="Grigoriev I.V."/>
            <person name="Lucas S.M."/>
            <person name="Steele R.E."/>
            <person name="Finnerty J.R."/>
            <person name="Technau U."/>
            <person name="Martindale M.Q."/>
            <person name="Rokhsar D.S."/>
        </authorList>
    </citation>
    <scope>NUCLEOTIDE SEQUENCE [LARGE SCALE GENOMIC DNA]</scope>
    <source>
        <strain evidence="10">CH2 X CH6</strain>
    </source>
</reference>
<dbReference type="AlphaFoldDB" id="A7SDM1"/>
<evidence type="ECO:0000313" key="10">
    <source>
        <dbReference type="Proteomes" id="UP000001593"/>
    </source>
</evidence>
<dbReference type="GO" id="GO:0005886">
    <property type="term" value="C:plasma membrane"/>
    <property type="evidence" value="ECO:0007669"/>
    <property type="project" value="UniProtKB-SubCell"/>
</dbReference>
<dbReference type="Pfam" id="PF12534">
    <property type="entry name" value="Pannexin_like"/>
    <property type="match status" value="1"/>
</dbReference>
<evidence type="ECO:0000256" key="7">
    <source>
        <dbReference type="SAM" id="Phobius"/>
    </source>
</evidence>
<gene>
    <name evidence="9" type="ORF">NEMVEDRAFT_v1g114367</name>
</gene>
<evidence type="ECO:0000256" key="6">
    <source>
        <dbReference type="ARBA" id="ARBA00023157"/>
    </source>
</evidence>
<keyword evidence="2" id="KW-1003">Cell membrane</keyword>
<dbReference type="OMA" id="HINAICY"/>
<keyword evidence="4 7" id="KW-1133">Transmembrane helix</keyword>
<evidence type="ECO:0000256" key="1">
    <source>
        <dbReference type="ARBA" id="ARBA00004236"/>
    </source>
</evidence>
<evidence type="ECO:0000256" key="2">
    <source>
        <dbReference type="ARBA" id="ARBA00022475"/>
    </source>
</evidence>
<comment type="subcellular location">
    <subcellularLocation>
        <location evidence="1">Cell membrane</location>
    </subcellularLocation>
</comment>
<dbReference type="EMBL" id="DS469631">
    <property type="protein sequence ID" value="EDO38204.1"/>
    <property type="molecule type" value="Genomic_DNA"/>
</dbReference>
<keyword evidence="3 7" id="KW-0812">Transmembrane</keyword>
<protein>
    <recommendedName>
        <fullName evidence="8">LRRC8 pannexin-like TM region domain-containing protein</fullName>
    </recommendedName>
</protein>
<dbReference type="Proteomes" id="UP000001593">
    <property type="component" value="Unassembled WGS sequence"/>
</dbReference>
<evidence type="ECO:0000256" key="3">
    <source>
        <dbReference type="ARBA" id="ARBA00022692"/>
    </source>
</evidence>
<evidence type="ECO:0000256" key="4">
    <source>
        <dbReference type="ARBA" id="ARBA00022989"/>
    </source>
</evidence>
<name>A7SDM1_NEMVE</name>
<dbReference type="InParanoid" id="A7SDM1"/>
<feature type="transmembrane region" description="Helical" evidence="7">
    <location>
        <begin position="119"/>
        <end position="138"/>
    </location>
</feature>
<organism evidence="9 10">
    <name type="scientific">Nematostella vectensis</name>
    <name type="common">Starlet sea anemone</name>
    <dbReference type="NCBI Taxonomy" id="45351"/>
    <lineage>
        <taxon>Eukaryota</taxon>
        <taxon>Metazoa</taxon>
        <taxon>Cnidaria</taxon>
        <taxon>Anthozoa</taxon>
        <taxon>Hexacorallia</taxon>
        <taxon>Actiniaria</taxon>
        <taxon>Edwardsiidae</taxon>
        <taxon>Nematostella</taxon>
    </lineage>
</organism>
<feature type="non-terminal residue" evidence="9">
    <location>
        <position position="152"/>
    </location>
</feature>
<feature type="domain" description="LRRC8 pannexin-like TM region" evidence="8">
    <location>
        <begin position="1"/>
        <end position="152"/>
    </location>
</feature>
<keyword evidence="6" id="KW-1015">Disulfide bond</keyword>
<dbReference type="eggNOG" id="KOG0619">
    <property type="taxonomic scope" value="Eukaryota"/>
</dbReference>
<dbReference type="STRING" id="45351.A7SDM1"/>
<dbReference type="InterPro" id="IPR021040">
    <property type="entry name" value="LRRC8_Pannexin-like"/>
</dbReference>
<evidence type="ECO:0000313" key="9">
    <source>
        <dbReference type="EMBL" id="EDO38204.1"/>
    </source>
</evidence>
<accession>A7SDM1</accession>
<keyword evidence="10" id="KW-1185">Reference proteome</keyword>
<sequence>MFPIEQLARFEASNSAYRLLKPWWDVLTDYLIAAMLVVAVLAGLMQASSGRLVCLPADCRPEINQSAQNVGYSTASLYSPNSTATSKERKVLTNLQDRNQYDFVEAECNQRAVHWFTSYFPLIVFGEAILLLVVHNFWLKWPYTSGMFESFL</sequence>
<feature type="transmembrane region" description="Helical" evidence="7">
    <location>
        <begin position="27"/>
        <end position="45"/>
    </location>
</feature>